<dbReference type="Proteomes" id="UP000256645">
    <property type="component" value="Unassembled WGS sequence"/>
</dbReference>
<accession>A0A3D8SF75</accession>
<organism evidence="1 2">
    <name type="scientific">Coleophoma cylindrospora</name>
    <dbReference type="NCBI Taxonomy" id="1849047"/>
    <lineage>
        <taxon>Eukaryota</taxon>
        <taxon>Fungi</taxon>
        <taxon>Dikarya</taxon>
        <taxon>Ascomycota</taxon>
        <taxon>Pezizomycotina</taxon>
        <taxon>Leotiomycetes</taxon>
        <taxon>Helotiales</taxon>
        <taxon>Dermateaceae</taxon>
        <taxon>Coleophoma</taxon>
    </lineage>
</organism>
<sequence length="123" mass="13188">MTPKRRQTPLAAMVIIVGWDPYQSSSKGAAGTSTQVYQVADLISSRRTSFSFDDTNHNTGEEDVRQLGVPALLSRGSAKPLSHYVPQIRTDVEVSVTSHIGIGTAHRRASSAVSMASRFAGLS</sequence>
<evidence type="ECO:0000313" key="1">
    <source>
        <dbReference type="EMBL" id="RDW84997.1"/>
    </source>
</evidence>
<name>A0A3D8SF75_9HELO</name>
<protein>
    <submittedName>
        <fullName evidence="1">Uncharacterized protein</fullName>
    </submittedName>
</protein>
<reference evidence="1 2" key="1">
    <citation type="journal article" date="2018" name="IMA Fungus">
        <title>IMA Genome-F 9: Draft genome sequence of Annulohypoxylon stygium, Aspergillus mulundensis, Berkeleyomyces basicola (syn. Thielaviopsis basicola), Ceratocystis smalleyi, two Cercospora beticola strains, Coleophoma cylindrospora, Fusarium fracticaudum, Phialophora cf. hyalina, and Morchella septimelata.</title>
        <authorList>
            <person name="Wingfield B.D."/>
            <person name="Bills G.F."/>
            <person name="Dong Y."/>
            <person name="Huang W."/>
            <person name="Nel W.J."/>
            <person name="Swalarsk-Parry B.S."/>
            <person name="Vaghefi N."/>
            <person name="Wilken P.M."/>
            <person name="An Z."/>
            <person name="de Beer Z.W."/>
            <person name="De Vos L."/>
            <person name="Chen L."/>
            <person name="Duong T.A."/>
            <person name="Gao Y."/>
            <person name="Hammerbacher A."/>
            <person name="Kikkert J.R."/>
            <person name="Li Y."/>
            <person name="Li H."/>
            <person name="Li K."/>
            <person name="Li Q."/>
            <person name="Liu X."/>
            <person name="Ma X."/>
            <person name="Naidoo K."/>
            <person name="Pethybridge S.J."/>
            <person name="Sun J."/>
            <person name="Steenkamp E.T."/>
            <person name="van der Nest M.A."/>
            <person name="van Wyk S."/>
            <person name="Wingfield M.J."/>
            <person name="Xiong C."/>
            <person name="Yue Q."/>
            <person name="Zhang X."/>
        </authorList>
    </citation>
    <scope>NUCLEOTIDE SEQUENCE [LARGE SCALE GENOMIC DNA]</scope>
    <source>
        <strain evidence="1 2">BP6252</strain>
    </source>
</reference>
<evidence type="ECO:0000313" key="2">
    <source>
        <dbReference type="Proteomes" id="UP000256645"/>
    </source>
</evidence>
<dbReference type="AlphaFoldDB" id="A0A3D8SF75"/>
<gene>
    <name evidence="1" type="ORF">BP6252_02587</name>
</gene>
<comment type="caution">
    <text evidence="1">The sequence shown here is derived from an EMBL/GenBank/DDBJ whole genome shotgun (WGS) entry which is preliminary data.</text>
</comment>
<keyword evidence="2" id="KW-1185">Reference proteome</keyword>
<proteinExistence type="predicted"/>
<dbReference type="EMBL" id="PDLM01000002">
    <property type="protein sequence ID" value="RDW84997.1"/>
    <property type="molecule type" value="Genomic_DNA"/>
</dbReference>